<dbReference type="Proteomes" id="UP000014500">
    <property type="component" value="Unassembled WGS sequence"/>
</dbReference>
<evidence type="ECO:0000313" key="6">
    <source>
        <dbReference type="EnsemblMetazoa" id="SMAR007282-PA"/>
    </source>
</evidence>
<dbReference type="InterPro" id="IPR036179">
    <property type="entry name" value="Ig-like_dom_sf"/>
</dbReference>
<evidence type="ECO:0000259" key="4">
    <source>
        <dbReference type="PROSITE" id="PS50835"/>
    </source>
</evidence>
<dbReference type="OMA" id="REWNISP"/>
<feature type="domain" description="Ig-like" evidence="4">
    <location>
        <begin position="172"/>
        <end position="260"/>
    </location>
</feature>
<feature type="domain" description="Ig-like" evidence="4">
    <location>
        <begin position="265"/>
        <end position="346"/>
    </location>
</feature>
<dbReference type="GO" id="GO:0007411">
    <property type="term" value="P:axon guidance"/>
    <property type="evidence" value="ECO:0007669"/>
    <property type="project" value="TreeGrafter"/>
</dbReference>
<keyword evidence="7" id="KW-1185">Reference proteome</keyword>
<dbReference type="SUPFAM" id="SSF48726">
    <property type="entry name" value="Immunoglobulin"/>
    <property type="match status" value="4"/>
</dbReference>
<accession>T1J165</accession>
<evidence type="ECO:0000256" key="3">
    <source>
        <dbReference type="SAM" id="Phobius"/>
    </source>
</evidence>
<dbReference type="Pfam" id="PF13927">
    <property type="entry name" value="Ig_3"/>
    <property type="match status" value="3"/>
</dbReference>
<dbReference type="InterPro" id="IPR013783">
    <property type="entry name" value="Ig-like_fold"/>
</dbReference>
<feature type="domain" description="Fibronectin type-III" evidence="5">
    <location>
        <begin position="529"/>
        <end position="627"/>
    </location>
</feature>
<dbReference type="InterPro" id="IPR003598">
    <property type="entry name" value="Ig_sub2"/>
</dbReference>
<evidence type="ECO:0000256" key="1">
    <source>
        <dbReference type="ARBA" id="ARBA00022737"/>
    </source>
</evidence>
<reference evidence="7" key="1">
    <citation type="submission" date="2011-05" db="EMBL/GenBank/DDBJ databases">
        <authorList>
            <person name="Richards S.R."/>
            <person name="Qu J."/>
            <person name="Jiang H."/>
            <person name="Jhangiani S.N."/>
            <person name="Agravi P."/>
            <person name="Goodspeed R."/>
            <person name="Gross S."/>
            <person name="Mandapat C."/>
            <person name="Jackson L."/>
            <person name="Mathew T."/>
            <person name="Pu L."/>
            <person name="Thornton R."/>
            <person name="Saada N."/>
            <person name="Wilczek-Boney K.B."/>
            <person name="Lee S."/>
            <person name="Kovar C."/>
            <person name="Wu Y."/>
            <person name="Scherer S.E."/>
            <person name="Worley K.C."/>
            <person name="Muzny D.M."/>
            <person name="Gibbs R."/>
        </authorList>
    </citation>
    <scope>NUCLEOTIDE SEQUENCE</scope>
    <source>
        <strain evidence="7">Brora</strain>
    </source>
</reference>
<dbReference type="PROSITE" id="PS50835">
    <property type="entry name" value="IG_LIKE"/>
    <property type="match status" value="3"/>
</dbReference>
<evidence type="ECO:0000256" key="2">
    <source>
        <dbReference type="ARBA" id="ARBA00023157"/>
    </source>
</evidence>
<keyword evidence="3" id="KW-0472">Membrane</keyword>
<sequence length="697" mass="78191">MMNTPTIPCPFCVYLLVVFGVLHFVSAVSTVMFVFPVPSPPTISKHPILPPSDYLLFQIAVNQDEKEKPFALECEANGEPMPTYKWTKDGQPFQWQAYDSRIIQQIDRGTLVMMNLTDEDEGYYQCLAENEHGTALSNGVFVRKSEFNLFPDDKTQIKTEGEPLTGFSKARPYWVSQPNDTTAAENEDVEFECKAGGVPKPEINWFVHGVPLNEAPPNPRRKFISSTIIRIEKLQKSDTAVYQCNASSALGYVFSNFYINVLALPPIIVEPPKAKYEAVDSLSIILTCRVFGAPKPHVVWKMNGKELTGGRFNVLDSGDLEIHNVLFSDAGNYSCEANNSLGVALSDMDVGYLEVRERTRITTFPTDYIEVPAGQPATFRYHRMFKASDSSLTISKTGQLDSGVYTCVASTRLDNATASGTLIVQDIPNPPRMLGIRCDGSYANIKWLPQGDNRAPILNYKSQYNTSFTHDNWEDYYDRVPATDHSFSVSMSPWANYTFRVIARNKIGDSLASLHSEFCHTPPDVPYKNPENVVGKGTTPTNLVISWKAMQPIEHNGPEFIYRVYYRLDKPGLSWNKTIDISNWEQTSYEIINQEPFQPFRIKVEALNKIGQPYVAAVEVIGWSGEDSYKIEIWSTLEGEKPMREIVVPSESSSARVKLFVPFTMTNVRMRVLNSMHEGPPTPVISFQTPEGNGSGS</sequence>
<dbReference type="SMART" id="SM00409">
    <property type="entry name" value="IG"/>
    <property type="match status" value="4"/>
</dbReference>
<feature type="transmembrane region" description="Helical" evidence="3">
    <location>
        <begin position="12"/>
        <end position="35"/>
    </location>
</feature>
<dbReference type="SMART" id="SM00408">
    <property type="entry name" value="IGc2"/>
    <property type="match status" value="3"/>
</dbReference>
<evidence type="ECO:0000259" key="5">
    <source>
        <dbReference type="PROSITE" id="PS50853"/>
    </source>
</evidence>
<evidence type="ECO:0008006" key="8">
    <source>
        <dbReference type="Google" id="ProtNLM"/>
    </source>
</evidence>
<dbReference type="GO" id="GO:0030424">
    <property type="term" value="C:axon"/>
    <property type="evidence" value="ECO:0007669"/>
    <property type="project" value="TreeGrafter"/>
</dbReference>
<dbReference type="GO" id="GO:0098609">
    <property type="term" value="P:cell-cell adhesion"/>
    <property type="evidence" value="ECO:0007669"/>
    <property type="project" value="TreeGrafter"/>
</dbReference>
<dbReference type="STRING" id="126957.T1J165"/>
<reference evidence="6" key="2">
    <citation type="submission" date="2015-02" db="UniProtKB">
        <authorList>
            <consortium name="EnsemblMetazoa"/>
        </authorList>
    </citation>
    <scope>IDENTIFICATION</scope>
</reference>
<evidence type="ECO:0000313" key="7">
    <source>
        <dbReference type="Proteomes" id="UP000014500"/>
    </source>
</evidence>
<feature type="domain" description="Ig-like" evidence="4">
    <location>
        <begin position="41"/>
        <end position="137"/>
    </location>
</feature>
<name>T1J165_STRMM</name>
<feature type="domain" description="Fibronectin type-III" evidence="5">
    <location>
        <begin position="427"/>
        <end position="524"/>
    </location>
</feature>
<keyword evidence="3" id="KW-1133">Transmembrane helix</keyword>
<dbReference type="FunFam" id="2.60.40.10:FF:001718">
    <property type="entry name" value="Neuroglian, isoform D"/>
    <property type="match status" value="1"/>
</dbReference>
<dbReference type="AlphaFoldDB" id="T1J165"/>
<dbReference type="InterPro" id="IPR003961">
    <property type="entry name" value="FN3_dom"/>
</dbReference>
<dbReference type="InterPro" id="IPR007110">
    <property type="entry name" value="Ig-like_dom"/>
</dbReference>
<dbReference type="SMART" id="SM00060">
    <property type="entry name" value="FN3"/>
    <property type="match status" value="2"/>
</dbReference>
<dbReference type="FunFam" id="2.60.40.10:FF:000078">
    <property type="entry name" value="Neuronal cell adhesion molecule"/>
    <property type="match status" value="1"/>
</dbReference>
<dbReference type="PROSITE" id="PS50853">
    <property type="entry name" value="FN3"/>
    <property type="match status" value="2"/>
</dbReference>
<protein>
    <recommendedName>
        <fullName evidence="8">Neuroglian</fullName>
    </recommendedName>
</protein>
<organism evidence="6 7">
    <name type="scientific">Strigamia maritima</name>
    <name type="common">European centipede</name>
    <name type="synonym">Geophilus maritimus</name>
    <dbReference type="NCBI Taxonomy" id="126957"/>
    <lineage>
        <taxon>Eukaryota</taxon>
        <taxon>Metazoa</taxon>
        <taxon>Ecdysozoa</taxon>
        <taxon>Arthropoda</taxon>
        <taxon>Myriapoda</taxon>
        <taxon>Chilopoda</taxon>
        <taxon>Pleurostigmophora</taxon>
        <taxon>Geophilomorpha</taxon>
        <taxon>Linotaeniidae</taxon>
        <taxon>Strigamia</taxon>
    </lineage>
</organism>
<dbReference type="PANTHER" id="PTHR44170">
    <property type="entry name" value="PROTEIN SIDEKICK"/>
    <property type="match status" value="1"/>
</dbReference>
<keyword evidence="1" id="KW-0677">Repeat</keyword>
<proteinExistence type="predicted"/>
<keyword evidence="2" id="KW-1015">Disulfide bond</keyword>
<dbReference type="InterPro" id="IPR003599">
    <property type="entry name" value="Ig_sub"/>
</dbReference>
<dbReference type="GO" id="GO:0005886">
    <property type="term" value="C:plasma membrane"/>
    <property type="evidence" value="ECO:0007669"/>
    <property type="project" value="TreeGrafter"/>
</dbReference>
<dbReference type="EnsemblMetazoa" id="SMAR007282-RA">
    <property type="protein sequence ID" value="SMAR007282-PA"/>
    <property type="gene ID" value="SMAR007282"/>
</dbReference>
<dbReference type="FunFam" id="2.60.40.10:FF:000035">
    <property type="entry name" value="Contactin 1"/>
    <property type="match status" value="1"/>
</dbReference>
<keyword evidence="3" id="KW-0812">Transmembrane</keyword>
<dbReference type="Gene3D" id="2.60.40.10">
    <property type="entry name" value="Immunoglobulins"/>
    <property type="match status" value="7"/>
</dbReference>
<dbReference type="EMBL" id="JH431776">
    <property type="status" value="NOT_ANNOTATED_CDS"/>
    <property type="molecule type" value="Genomic_DNA"/>
</dbReference>
<dbReference type="PANTHER" id="PTHR44170:SF6">
    <property type="entry name" value="CONTACTIN"/>
    <property type="match status" value="1"/>
</dbReference>
<dbReference type="InterPro" id="IPR036116">
    <property type="entry name" value="FN3_sf"/>
</dbReference>
<dbReference type="HOGENOM" id="CLU_395549_0_0_1"/>
<dbReference type="PhylomeDB" id="T1J165"/>
<dbReference type="eggNOG" id="KOG3513">
    <property type="taxonomic scope" value="Eukaryota"/>
</dbReference>
<dbReference type="CDD" id="cd00063">
    <property type="entry name" value="FN3"/>
    <property type="match status" value="2"/>
</dbReference>
<dbReference type="SUPFAM" id="SSF49265">
    <property type="entry name" value="Fibronectin type III"/>
    <property type="match status" value="2"/>
</dbReference>